<organism evidence="1 2">
    <name type="scientific">Photobacterium kishitanii</name>
    <dbReference type="NCBI Taxonomy" id="318456"/>
    <lineage>
        <taxon>Bacteria</taxon>
        <taxon>Pseudomonadati</taxon>
        <taxon>Pseudomonadota</taxon>
        <taxon>Gammaproteobacteria</taxon>
        <taxon>Vibrionales</taxon>
        <taxon>Vibrionaceae</taxon>
        <taxon>Photobacterium</taxon>
    </lineage>
</organism>
<accession>A0A2T3KLP3</accession>
<dbReference type="EMBL" id="PYNF01000003">
    <property type="protein sequence ID" value="PSV00644.1"/>
    <property type="molecule type" value="Genomic_DNA"/>
</dbReference>
<dbReference type="AlphaFoldDB" id="A0A2T3KLP3"/>
<evidence type="ECO:0000313" key="1">
    <source>
        <dbReference type="EMBL" id="PSV00644.1"/>
    </source>
</evidence>
<dbReference type="RefSeq" id="WP_107289274.1">
    <property type="nucleotide sequence ID" value="NZ_PYNF01000003.1"/>
</dbReference>
<dbReference type="Proteomes" id="UP000241426">
    <property type="component" value="Unassembled WGS sequence"/>
</dbReference>
<reference evidence="1 2" key="1">
    <citation type="submission" date="2018-01" db="EMBL/GenBank/DDBJ databases">
        <title>Whole genome sequencing of Histamine producing bacteria.</title>
        <authorList>
            <person name="Butler K."/>
        </authorList>
    </citation>
    <scope>NUCLEOTIDE SEQUENCE [LARGE SCALE GENOMIC DNA]</scope>
    <source>
        <strain evidence="1 2">FS-7.2</strain>
    </source>
</reference>
<gene>
    <name evidence="1" type="ORF">C9J27_05765</name>
</gene>
<comment type="caution">
    <text evidence="1">The sequence shown here is derived from an EMBL/GenBank/DDBJ whole genome shotgun (WGS) entry which is preliminary data.</text>
</comment>
<proteinExistence type="predicted"/>
<evidence type="ECO:0000313" key="2">
    <source>
        <dbReference type="Proteomes" id="UP000241426"/>
    </source>
</evidence>
<protein>
    <submittedName>
        <fullName evidence="1">Uncharacterized protein</fullName>
    </submittedName>
</protein>
<sequence>MNRKPTVDNMLHWENLELNKELAKQLNQYSAPLVEQKTEVINDVVYSISTDGSHEACHPNYIHDWDILTPLSLKFCVFLSPLAWERSPQKYRAKLITINKDGERKYHGMRYMSDDDDPSRCLVMTLIKVLKNFHPNHSLLESTGLLAAF</sequence>
<name>A0A2T3KLP3_9GAMM</name>